<dbReference type="OrthoDB" id="7777568at2"/>
<organism evidence="3 4">
    <name type="scientific">Paracoccus jeotgali</name>
    <dbReference type="NCBI Taxonomy" id="2065379"/>
    <lineage>
        <taxon>Bacteria</taxon>
        <taxon>Pseudomonadati</taxon>
        <taxon>Pseudomonadota</taxon>
        <taxon>Alphaproteobacteria</taxon>
        <taxon>Rhodobacterales</taxon>
        <taxon>Paracoccaceae</taxon>
        <taxon>Paracoccus</taxon>
    </lineage>
</organism>
<dbReference type="PROSITE" id="PS51257">
    <property type="entry name" value="PROKAR_LIPOPROTEIN"/>
    <property type="match status" value="1"/>
</dbReference>
<keyword evidence="4" id="KW-1185">Reference proteome</keyword>
<dbReference type="InterPro" id="IPR038670">
    <property type="entry name" value="HslJ-like_sf"/>
</dbReference>
<dbReference type="KEGG" id="paru:CYR75_08370"/>
<evidence type="ECO:0000313" key="3">
    <source>
        <dbReference type="EMBL" id="AUM74283.1"/>
    </source>
</evidence>
<dbReference type="Pfam" id="PF03724">
    <property type="entry name" value="META"/>
    <property type="match status" value="1"/>
</dbReference>
<feature type="chain" id="PRO_5014953585" evidence="1">
    <location>
        <begin position="17"/>
        <end position="127"/>
    </location>
</feature>
<reference evidence="4" key="1">
    <citation type="submission" date="2017-12" db="EMBL/GenBank/DDBJ databases">
        <title>Genomic analysis of Paracoccus sp. CBA4604.</title>
        <authorList>
            <person name="Roh S.W."/>
            <person name="Kim J.Y."/>
            <person name="Kim J.S."/>
        </authorList>
    </citation>
    <scope>NUCLEOTIDE SEQUENCE [LARGE SCALE GENOMIC DNA]</scope>
    <source>
        <strain evidence="4">CBA4604</strain>
    </source>
</reference>
<proteinExistence type="predicted"/>
<dbReference type="Proteomes" id="UP000234882">
    <property type="component" value="Chromosome"/>
</dbReference>
<protein>
    <submittedName>
        <fullName evidence="3">META domain-containing protein</fullName>
    </submittedName>
</protein>
<dbReference type="RefSeq" id="WP_101499629.1">
    <property type="nucleotide sequence ID" value="NZ_CP025583.1"/>
</dbReference>
<gene>
    <name evidence="3" type="ORF">CYR75_08370</name>
</gene>
<keyword evidence="1" id="KW-0732">Signal</keyword>
<dbReference type="Gene3D" id="2.40.128.270">
    <property type="match status" value="1"/>
</dbReference>
<accession>A0A2K9MF90</accession>
<feature type="signal peptide" evidence="1">
    <location>
        <begin position="1"/>
        <end position="16"/>
    </location>
</feature>
<feature type="domain" description="DUF306" evidence="2">
    <location>
        <begin position="29"/>
        <end position="120"/>
    </location>
</feature>
<name>A0A2K9MF90_9RHOB</name>
<dbReference type="InterPro" id="IPR005184">
    <property type="entry name" value="DUF306_Meta_HslJ"/>
</dbReference>
<sequence length="127" mass="13069">MTFKLAALALSTALIAGCTESPGDPASFDGSYRLQLLDGQPIQGSASLTIDGDALSGEGPCNRYTTSNGAEWPSVALAPIASTRRACLIEGGESGFFDAMAQVTQASLSDGVLDLTGPRHSLKFVSE</sequence>
<evidence type="ECO:0000256" key="1">
    <source>
        <dbReference type="SAM" id="SignalP"/>
    </source>
</evidence>
<dbReference type="EMBL" id="CP025583">
    <property type="protein sequence ID" value="AUM74283.1"/>
    <property type="molecule type" value="Genomic_DNA"/>
</dbReference>
<evidence type="ECO:0000259" key="2">
    <source>
        <dbReference type="Pfam" id="PF03724"/>
    </source>
</evidence>
<dbReference type="AlphaFoldDB" id="A0A2K9MF90"/>
<evidence type="ECO:0000313" key="4">
    <source>
        <dbReference type="Proteomes" id="UP000234882"/>
    </source>
</evidence>